<evidence type="ECO:0000256" key="4">
    <source>
        <dbReference type="ARBA" id="ARBA00022989"/>
    </source>
</evidence>
<dbReference type="EMBL" id="AMZH03005660">
    <property type="protein sequence ID" value="RRT65858.1"/>
    <property type="molecule type" value="Genomic_DNA"/>
</dbReference>
<dbReference type="PROSITE" id="PS00221">
    <property type="entry name" value="MIP"/>
    <property type="match status" value="1"/>
</dbReference>
<dbReference type="PRINTS" id="PR00783">
    <property type="entry name" value="MINTRINSICP"/>
</dbReference>
<evidence type="ECO:0000313" key="9">
    <source>
        <dbReference type="EMBL" id="RRT65858.1"/>
    </source>
</evidence>
<dbReference type="InterPro" id="IPR034294">
    <property type="entry name" value="Aquaporin_transptr"/>
</dbReference>
<keyword evidence="5" id="KW-0346">Stress response</keyword>
<sequence length="193" mass="20373">VIAEVIATFLLVFVTCGTAALNKNNPRVVSHLGASVAGGLIVTVMIYTVGHISGAHMNPAVTLAFAVSNHFPWIQRIDGYLLYSDLNRSMRVVQVPFYWSAQFSGAMIASFILRELLHPITDLGTTTPSGTPARSLVMEVVVTFSMMFVTSAVATDTKAVSLPGFFSFDGMQVGELAGVAVGSAVCITSILAG</sequence>
<name>A0A426ZPF8_ENSVE</name>
<keyword evidence="4 8" id="KW-1133">Transmembrane helix</keyword>
<dbReference type="AlphaFoldDB" id="A0A426ZPF8"/>
<feature type="non-terminal residue" evidence="9">
    <location>
        <position position="1"/>
    </location>
</feature>
<dbReference type="InterPro" id="IPR022357">
    <property type="entry name" value="MIP_CS"/>
</dbReference>
<accession>A0A426ZPF8</accession>
<dbReference type="Gene3D" id="1.20.1080.10">
    <property type="entry name" value="Glycerol uptake facilitator protein"/>
    <property type="match status" value="1"/>
</dbReference>
<dbReference type="GO" id="GO:0015267">
    <property type="term" value="F:channel activity"/>
    <property type="evidence" value="ECO:0007669"/>
    <property type="project" value="InterPro"/>
</dbReference>
<feature type="transmembrane region" description="Helical" evidence="8">
    <location>
        <begin position="133"/>
        <end position="153"/>
    </location>
</feature>
<dbReference type="PANTHER" id="PTHR45724:SF16">
    <property type="entry name" value="AQUAPORIN NIP2-1"/>
    <property type="match status" value="1"/>
</dbReference>
<reference evidence="9 10" key="1">
    <citation type="journal article" date="2014" name="Agronomy (Basel)">
        <title>A Draft Genome Sequence for Ensete ventricosum, the Drought-Tolerant Tree Against Hunger.</title>
        <authorList>
            <person name="Harrison J."/>
            <person name="Moore K.A."/>
            <person name="Paszkiewicz K."/>
            <person name="Jones T."/>
            <person name="Grant M."/>
            <person name="Ambacheew D."/>
            <person name="Muzemil S."/>
            <person name="Studholme D.J."/>
        </authorList>
    </citation>
    <scope>NUCLEOTIDE SEQUENCE [LARGE SCALE GENOMIC DNA]</scope>
</reference>
<dbReference type="PANTHER" id="PTHR45724">
    <property type="entry name" value="AQUAPORIN NIP2-1"/>
    <property type="match status" value="1"/>
</dbReference>
<feature type="transmembrane region" description="Helical" evidence="8">
    <location>
        <begin position="95"/>
        <end position="113"/>
    </location>
</feature>
<gene>
    <name evidence="9" type="ORF">B296_00019107</name>
</gene>
<evidence type="ECO:0000256" key="3">
    <source>
        <dbReference type="ARBA" id="ARBA00022692"/>
    </source>
</evidence>
<dbReference type="Pfam" id="PF00230">
    <property type="entry name" value="MIP"/>
    <property type="match status" value="2"/>
</dbReference>
<dbReference type="InterPro" id="IPR000425">
    <property type="entry name" value="MIP"/>
</dbReference>
<comment type="subcellular location">
    <subcellularLocation>
        <location evidence="1">Membrane</location>
        <topology evidence="1">Multi-pass membrane protein</topology>
    </subcellularLocation>
</comment>
<evidence type="ECO:0008006" key="11">
    <source>
        <dbReference type="Google" id="ProtNLM"/>
    </source>
</evidence>
<comment type="caution">
    <text evidence="9">The sequence shown here is derived from an EMBL/GenBank/DDBJ whole genome shotgun (WGS) entry which is preliminary data.</text>
</comment>
<evidence type="ECO:0000256" key="8">
    <source>
        <dbReference type="SAM" id="Phobius"/>
    </source>
</evidence>
<feature type="transmembrane region" description="Helical" evidence="8">
    <location>
        <begin position="29"/>
        <end position="49"/>
    </location>
</feature>
<keyword evidence="6 8" id="KW-0472">Membrane</keyword>
<proteinExistence type="inferred from homology"/>
<evidence type="ECO:0000256" key="6">
    <source>
        <dbReference type="ARBA" id="ARBA00023136"/>
    </source>
</evidence>
<evidence type="ECO:0000313" key="10">
    <source>
        <dbReference type="Proteomes" id="UP000287651"/>
    </source>
</evidence>
<keyword evidence="3 7" id="KW-0812">Transmembrane</keyword>
<protein>
    <recommendedName>
        <fullName evidence="11">Aquaporin</fullName>
    </recommendedName>
</protein>
<feature type="transmembrane region" description="Helical" evidence="8">
    <location>
        <begin position="6"/>
        <end position="22"/>
    </location>
</feature>
<evidence type="ECO:0000256" key="1">
    <source>
        <dbReference type="ARBA" id="ARBA00004141"/>
    </source>
</evidence>
<evidence type="ECO:0000256" key="5">
    <source>
        <dbReference type="ARBA" id="ARBA00023016"/>
    </source>
</evidence>
<keyword evidence="2 7" id="KW-0813">Transport</keyword>
<evidence type="ECO:0000256" key="2">
    <source>
        <dbReference type="ARBA" id="ARBA00022448"/>
    </source>
</evidence>
<dbReference type="Proteomes" id="UP000287651">
    <property type="component" value="Unassembled WGS sequence"/>
</dbReference>
<feature type="transmembrane region" description="Helical" evidence="8">
    <location>
        <begin position="173"/>
        <end position="192"/>
    </location>
</feature>
<comment type="similarity">
    <text evidence="7">Belongs to the MIP/aquaporin (TC 1.A.8) family.</text>
</comment>
<dbReference type="GO" id="GO:0016020">
    <property type="term" value="C:membrane"/>
    <property type="evidence" value="ECO:0007669"/>
    <property type="project" value="UniProtKB-SubCell"/>
</dbReference>
<organism evidence="9 10">
    <name type="scientific">Ensete ventricosum</name>
    <name type="common">Abyssinian banana</name>
    <name type="synonym">Musa ensete</name>
    <dbReference type="NCBI Taxonomy" id="4639"/>
    <lineage>
        <taxon>Eukaryota</taxon>
        <taxon>Viridiplantae</taxon>
        <taxon>Streptophyta</taxon>
        <taxon>Embryophyta</taxon>
        <taxon>Tracheophyta</taxon>
        <taxon>Spermatophyta</taxon>
        <taxon>Magnoliopsida</taxon>
        <taxon>Liliopsida</taxon>
        <taxon>Zingiberales</taxon>
        <taxon>Musaceae</taxon>
        <taxon>Ensete</taxon>
    </lineage>
</organism>
<dbReference type="InterPro" id="IPR023271">
    <property type="entry name" value="Aquaporin-like"/>
</dbReference>
<evidence type="ECO:0000256" key="7">
    <source>
        <dbReference type="RuleBase" id="RU000477"/>
    </source>
</evidence>
<dbReference type="SUPFAM" id="SSF81338">
    <property type="entry name" value="Aquaporin-like"/>
    <property type="match status" value="1"/>
</dbReference>